<dbReference type="AlphaFoldDB" id="A0A9D1FD91"/>
<evidence type="ECO:0000259" key="3">
    <source>
        <dbReference type="Pfam" id="PF05569"/>
    </source>
</evidence>
<dbReference type="EMBL" id="DVJK01000120">
    <property type="protein sequence ID" value="HIS66783.1"/>
    <property type="molecule type" value="Genomic_DNA"/>
</dbReference>
<feature type="domain" description="Peptidase M56" evidence="3">
    <location>
        <begin position="3"/>
        <end position="292"/>
    </location>
</feature>
<dbReference type="Pfam" id="PF05569">
    <property type="entry name" value="Peptidase_M56"/>
    <property type="match status" value="1"/>
</dbReference>
<dbReference type="Proteomes" id="UP000824001">
    <property type="component" value="Unassembled WGS sequence"/>
</dbReference>
<feature type="region of interest" description="Disordered" evidence="1">
    <location>
        <begin position="82"/>
        <end position="109"/>
    </location>
</feature>
<evidence type="ECO:0000313" key="4">
    <source>
        <dbReference type="EMBL" id="HIS66783.1"/>
    </source>
</evidence>
<dbReference type="InterPro" id="IPR052173">
    <property type="entry name" value="Beta-lactam_resp_regulator"/>
</dbReference>
<evidence type="ECO:0000313" key="5">
    <source>
        <dbReference type="Proteomes" id="UP000824001"/>
    </source>
</evidence>
<reference evidence="4" key="2">
    <citation type="journal article" date="2021" name="PeerJ">
        <title>Extensive microbial diversity within the chicken gut microbiome revealed by metagenomics and culture.</title>
        <authorList>
            <person name="Gilroy R."/>
            <person name="Ravi A."/>
            <person name="Getino M."/>
            <person name="Pursley I."/>
            <person name="Horton D.L."/>
            <person name="Alikhan N.F."/>
            <person name="Baker D."/>
            <person name="Gharbi K."/>
            <person name="Hall N."/>
            <person name="Watson M."/>
            <person name="Adriaenssens E.M."/>
            <person name="Foster-Nyarko E."/>
            <person name="Jarju S."/>
            <person name="Secka A."/>
            <person name="Antonio M."/>
            <person name="Oren A."/>
            <person name="Chaudhuri R.R."/>
            <person name="La Ragione R."/>
            <person name="Hildebrand F."/>
            <person name="Pallen M.J."/>
        </authorList>
    </citation>
    <scope>NUCLEOTIDE SEQUENCE</scope>
    <source>
        <strain evidence="4">ChiHjej10B9-9673</strain>
    </source>
</reference>
<feature type="transmembrane region" description="Helical" evidence="2">
    <location>
        <begin position="6"/>
        <end position="22"/>
    </location>
</feature>
<feature type="transmembrane region" description="Helical" evidence="2">
    <location>
        <begin position="115"/>
        <end position="134"/>
    </location>
</feature>
<feature type="transmembrane region" description="Helical" evidence="2">
    <location>
        <begin position="154"/>
        <end position="173"/>
    </location>
</feature>
<protein>
    <recommendedName>
        <fullName evidence="3">Peptidase M56 domain-containing protein</fullName>
    </recommendedName>
</protein>
<comment type="caution">
    <text evidence="4">The sequence shown here is derived from an EMBL/GenBank/DDBJ whole genome shotgun (WGS) entry which is preliminary data.</text>
</comment>
<keyword evidence="2" id="KW-1133">Transmembrane helix</keyword>
<dbReference type="PANTHER" id="PTHR34978:SF3">
    <property type="entry name" value="SLR0241 PROTEIN"/>
    <property type="match status" value="1"/>
</dbReference>
<name>A0A9D1FD91_9FIRM</name>
<evidence type="ECO:0000256" key="1">
    <source>
        <dbReference type="SAM" id="MobiDB-lite"/>
    </source>
</evidence>
<keyword evidence="2" id="KW-0472">Membrane</keyword>
<feature type="transmembrane region" description="Helical" evidence="2">
    <location>
        <begin position="301"/>
        <end position="322"/>
    </location>
</feature>
<gene>
    <name evidence="4" type="ORF">IAC18_04380</name>
</gene>
<feature type="transmembrane region" description="Helical" evidence="2">
    <location>
        <begin position="29"/>
        <end position="48"/>
    </location>
</feature>
<sequence>MFETLLTSSVLILALCVIRLARGKVSARLIYALWLIAALRLMLPFSLAPSPVSVANLYPRQPETALSQPVFELPEGLSDAQDHLPDSAPPVNNTEPGFDAPAASPEPERDPDWSFVLRLIWTGGAAAAAALFIYKNAAMYRALRVKRRRLELDAAMPVYLVEALPSPCVFGVFRPAIYMTPAALETPERTRMVLLHEETHCRHGDHLWALLCCVLLCVYWFDPFVWLAAYLSRRDCELACDESCIKRLGEEKRAEYGGALIDLIDCSRRTDLLAAATTMSGGKRAIQERVARIASFTRSHIPALAAVVLLALAVSACTFTGAEDAPEGTPAGTLAEGLEYAEAEAPDGWVGGPVYEFYLDGEFIGRLSEGYVEDYGGMDAAADRLYLEYLNRSAPEFSPEDVQIACGVSDIPPDVLEHVLEWVAGASQDDWTLWNALESDLTGLWLANSTRVGEYVVEFYTAEYRLTPDRPELVDEDYATDDEGRVVQDAVFAFILDAGERMPARPRNDWPMVINDESEYASLCIQSYETGTEASGAEFDAPDGVDMGEFSRDYGDYGGWVSAETAFGGYGSGALAVTAPAASVTALAADKFSPEKISDNGDYIFGNHHWCSDMQSAAGLGEGAYVCREYADLYVGADLDALWQQGLDIDFETMSFQSDYHTVFLCREGEPV</sequence>
<reference evidence="4" key="1">
    <citation type="submission" date="2020-10" db="EMBL/GenBank/DDBJ databases">
        <authorList>
            <person name="Gilroy R."/>
        </authorList>
    </citation>
    <scope>NUCLEOTIDE SEQUENCE</scope>
    <source>
        <strain evidence="4">ChiHjej10B9-9673</strain>
    </source>
</reference>
<feature type="transmembrane region" description="Helical" evidence="2">
    <location>
        <begin position="207"/>
        <end position="229"/>
    </location>
</feature>
<accession>A0A9D1FD91</accession>
<organism evidence="4 5">
    <name type="scientific">Candidatus Scatomorpha merdipullorum</name>
    <dbReference type="NCBI Taxonomy" id="2840927"/>
    <lineage>
        <taxon>Bacteria</taxon>
        <taxon>Bacillati</taxon>
        <taxon>Bacillota</taxon>
        <taxon>Clostridia</taxon>
        <taxon>Eubacteriales</taxon>
        <taxon>Candidatus Scatomorpha</taxon>
    </lineage>
</organism>
<evidence type="ECO:0000256" key="2">
    <source>
        <dbReference type="SAM" id="Phobius"/>
    </source>
</evidence>
<keyword evidence="2" id="KW-0812">Transmembrane</keyword>
<dbReference type="InterPro" id="IPR008756">
    <property type="entry name" value="Peptidase_M56"/>
</dbReference>
<proteinExistence type="predicted"/>
<dbReference type="CDD" id="cd07341">
    <property type="entry name" value="M56_BlaR1_MecR1_like"/>
    <property type="match status" value="1"/>
</dbReference>
<dbReference type="PANTHER" id="PTHR34978">
    <property type="entry name" value="POSSIBLE SENSOR-TRANSDUCER PROTEIN BLAR"/>
    <property type="match status" value="1"/>
</dbReference>
<feature type="non-terminal residue" evidence="4">
    <location>
        <position position="672"/>
    </location>
</feature>